<dbReference type="SUPFAM" id="SSF46894">
    <property type="entry name" value="C-terminal effector domain of the bipartite response regulators"/>
    <property type="match status" value="1"/>
</dbReference>
<evidence type="ECO:0000256" key="8">
    <source>
        <dbReference type="ARBA" id="ARBA00032623"/>
    </source>
</evidence>
<organism evidence="14 15">
    <name type="scientific">Diacronema lutheri</name>
    <name type="common">Unicellular marine alga</name>
    <name type="synonym">Monochrysis lutheri</name>
    <dbReference type="NCBI Taxonomy" id="2081491"/>
    <lineage>
        <taxon>Eukaryota</taxon>
        <taxon>Haptista</taxon>
        <taxon>Haptophyta</taxon>
        <taxon>Pavlovophyceae</taxon>
        <taxon>Pavlovales</taxon>
        <taxon>Pavlovaceae</taxon>
        <taxon>Diacronema</taxon>
    </lineage>
</organism>
<evidence type="ECO:0000256" key="6">
    <source>
        <dbReference type="ARBA" id="ARBA00023125"/>
    </source>
</evidence>
<evidence type="ECO:0000313" key="14">
    <source>
        <dbReference type="EMBL" id="KAG8459005.1"/>
    </source>
</evidence>
<dbReference type="SMART" id="SM00421">
    <property type="entry name" value="HTH_LUXR"/>
    <property type="match status" value="1"/>
</dbReference>
<feature type="domain" description="HTH luxR-type" evidence="12">
    <location>
        <begin position="219"/>
        <end position="284"/>
    </location>
</feature>
<comment type="function">
    <text evidence="1">Probable promoter-specific protein mediating the interaction between DNA and RNA polymerase.</text>
</comment>
<accession>A0A8J6C6G8</accession>
<dbReference type="SMART" id="SM00448">
    <property type="entry name" value="REC"/>
    <property type="match status" value="1"/>
</dbReference>
<dbReference type="Pfam" id="PF00196">
    <property type="entry name" value="GerE"/>
    <property type="match status" value="1"/>
</dbReference>
<comment type="caution">
    <text evidence="14">The sequence shown here is derived from an EMBL/GenBank/DDBJ whole genome shotgun (WGS) entry which is preliminary data.</text>
</comment>
<proteinExistence type="predicted"/>
<dbReference type="InterPro" id="IPR039420">
    <property type="entry name" value="WalR-like"/>
</dbReference>
<keyword evidence="15" id="KW-1185">Reference proteome</keyword>
<dbReference type="PROSITE" id="PS50043">
    <property type="entry name" value="HTH_LUXR_2"/>
    <property type="match status" value="1"/>
</dbReference>
<evidence type="ECO:0000256" key="7">
    <source>
        <dbReference type="ARBA" id="ARBA00023163"/>
    </source>
</evidence>
<keyword evidence="4" id="KW-0902">Two-component regulatory system</keyword>
<dbReference type="GO" id="GO:0006355">
    <property type="term" value="P:regulation of DNA-templated transcription"/>
    <property type="evidence" value="ECO:0007669"/>
    <property type="project" value="InterPro"/>
</dbReference>
<dbReference type="PANTHER" id="PTHR48111">
    <property type="entry name" value="REGULATOR OF RPOS"/>
    <property type="match status" value="1"/>
</dbReference>
<keyword evidence="11" id="KW-0732">Signal</keyword>
<dbReference type="Pfam" id="PF00072">
    <property type="entry name" value="Response_reg"/>
    <property type="match status" value="1"/>
</dbReference>
<feature type="chain" id="PRO_5035329523" description="Probable transcriptional regulator ycf27" evidence="11">
    <location>
        <begin position="28"/>
        <end position="287"/>
    </location>
</feature>
<feature type="signal peptide" evidence="11">
    <location>
        <begin position="1"/>
        <end position="27"/>
    </location>
</feature>
<feature type="compositionally biased region" description="Pro residues" evidence="10">
    <location>
        <begin position="181"/>
        <end position="190"/>
    </location>
</feature>
<sequence length="287" mass="30189">MAGLAAAAGLVLYAWLGVFAPVQPASAAVARAPRVHRARTLAAAPAAPPSVLVVDDDESLRSAIARYLRASGFAVREAASGDEGLALARGERPQLIVLDVMMPGLSGIDTLEQLRADAALATTPVILLTARGFTADRIRGHEAGCSAYVTKPFDPDELVAIARALLEADRRYAARRDAAQPQPPAAPPSPAEASALALAPRDETRPAASAAAGALADAPPLPTLALSSRELEVLRLVSRGLMNKEIARELEISSRMVEKYVSRLLGKTRTFTRTELARLAVERGLAQ</sequence>
<dbReference type="GO" id="GO:0032993">
    <property type="term" value="C:protein-DNA complex"/>
    <property type="evidence" value="ECO:0007669"/>
    <property type="project" value="TreeGrafter"/>
</dbReference>
<keyword evidence="7" id="KW-0804">Transcription</keyword>
<dbReference type="AlphaFoldDB" id="A0A8J6C6G8"/>
<dbReference type="PROSITE" id="PS50110">
    <property type="entry name" value="RESPONSE_REGULATORY"/>
    <property type="match status" value="1"/>
</dbReference>
<protein>
    <recommendedName>
        <fullName evidence="2">Probable transcriptional regulator ycf27</fullName>
    </recommendedName>
    <alternativeName>
        <fullName evidence="8">OmpR-like protein</fullName>
    </alternativeName>
</protein>
<dbReference type="GO" id="GO:0000156">
    <property type="term" value="F:phosphorelay response regulator activity"/>
    <property type="evidence" value="ECO:0007669"/>
    <property type="project" value="TreeGrafter"/>
</dbReference>
<reference evidence="14" key="1">
    <citation type="submission" date="2021-05" db="EMBL/GenBank/DDBJ databases">
        <title>The genome of the haptophyte Pavlova lutheri (Diacronema luteri, Pavlovales) - a model for lipid biosynthesis in eukaryotic algae.</title>
        <authorList>
            <person name="Hulatt C.J."/>
            <person name="Posewitz M.C."/>
        </authorList>
    </citation>
    <scope>NUCLEOTIDE SEQUENCE</scope>
    <source>
        <strain evidence="14">NIVA-4/92</strain>
    </source>
</reference>
<dbReference type="GO" id="GO:0000976">
    <property type="term" value="F:transcription cis-regulatory region binding"/>
    <property type="evidence" value="ECO:0007669"/>
    <property type="project" value="TreeGrafter"/>
</dbReference>
<evidence type="ECO:0000256" key="10">
    <source>
        <dbReference type="SAM" id="MobiDB-lite"/>
    </source>
</evidence>
<dbReference type="CDD" id="cd17574">
    <property type="entry name" value="REC_OmpR"/>
    <property type="match status" value="1"/>
</dbReference>
<dbReference type="InterPro" id="IPR016032">
    <property type="entry name" value="Sig_transdc_resp-reg_C-effctor"/>
</dbReference>
<evidence type="ECO:0000256" key="2">
    <source>
        <dbReference type="ARBA" id="ARBA00015955"/>
    </source>
</evidence>
<dbReference type="FunFam" id="3.40.50.2300:FF:000001">
    <property type="entry name" value="DNA-binding response regulator PhoB"/>
    <property type="match status" value="1"/>
</dbReference>
<dbReference type="PRINTS" id="PR00038">
    <property type="entry name" value="HTHLUXR"/>
</dbReference>
<dbReference type="OrthoDB" id="204659at2759"/>
<dbReference type="CDD" id="cd06170">
    <property type="entry name" value="LuxR_C_like"/>
    <property type="match status" value="1"/>
</dbReference>
<dbReference type="InterPro" id="IPR011006">
    <property type="entry name" value="CheY-like_superfamily"/>
</dbReference>
<dbReference type="InterPro" id="IPR036388">
    <property type="entry name" value="WH-like_DNA-bd_sf"/>
</dbReference>
<dbReference type="InterPro" id="IPR001789">
    <property type="entry name" value="Sig_transdc_resp-reg_receiver"/>
</dbReference>
<feature type="modified residue" description="4-aspartylphosphate" evidence="9">
    <location>
        <position position="99"/>
    </location>
</feature>
<dbReference type="Gene3D" id="1.10.10.10">
    <property type="entry name" value="Winged helix-like DNA-binding domain superfamily/Winged helix DNA-binding domain"/>
    <property type="match status" value="1"/>
</dbReference>
<dbReference type="SUPFAM" id="SSF52172">
    <property type="entry name" value="CheY-like"/>
    <property type="match status" value="1"/>
</dbReference>
<dbReference type="InterPro" id="IPR000792">
    <property type="entry name" value="Tscrpt_reg_LuxR_C"/>
</dbReference>
<gene>
    <name evidence="14" type="ORF">KFE25_006550</name>
</gene>
<dbReference type="EMBL" id="JAGTXO010000045">
    <property type="protein sequence ID" value="KAG8459005.1"/>
    <property type="molecule type" value="Genomic_DNA"/>
</dbReference>
<dbReference type="PANTHER" id="PTHR48111:SF67">
    <property type="entry name" value="TRANSCRIPTIONAL REGULATORY PROTEIN TCTD"/>
    <property type="match status" value="1"/>
</dbReference>
<evidence type="ECO:0000256" key="5">
    <source>
        <dbReference type="ARBA" id="ARBA00023015"/>
    </source>
</evidence>
<evidence type="ECO:0000256" key="4">
    <source>
        <dbReference type="ARBA" id="ARBA00023012"/>
    </source>
</evidence>
<evidence type="ECO:0000256" key="11">
    <source>
        <dbReference type="SAM" id="SignalP"/>
    </source>
</evidence>
<evidence type="ECO:0000256" key="1">
    <source>
        <dbReference type="ARBA" id="ARBA00003612"/>
    </source>
</evidence>
<evidence type="ECO:0000259" key="13">
    <source>
        <dbReference type="PROSITE" id="PS50110"/>
    </source>
</evidence>
<feature type="domain" description="Response regulatory" evidence="13">
    <location>
        <begin position="50"/>
        <end position="166"/>
    </location>
</feature>
<name>A0A8J6C6G8_DIALT</name>
<dbReference type="GO" id="GO:0005829">
    <property type="term" value="C:cytosol"/>
    <property type="evidence" value="ECO:0007669"/>
    <property type="project" value="TreeGrafter"/>
</dbReference>
<dbReference type="OMA" id="EKMGAHS"/>
<keyword evidence="6" id="KW-0238">DNA-binding</keyword>
<dbReference type="Gene3D" id="3.40.50.2300">
    <property type="match status" value="1"/>
</dbReference>
<keyword evidence="5" id="KW-0805">Transcription regulation</keyword>
<evidence type="ECO:0000259" key="12">
    <source>
        <dbReference type="PROSITE" id="PS50043"/>
    </source>
</evidence>
<evidence type="ECO:0000256" key="9">
    <source>
        <dbReference type="PROSITE-ProRule" id="PRU00169"/>
    </source>
</evidence>
<feature type="region of interest" description="Disordered" evidence="10">
    <location>
        <begin position="174"/>
        <end position="194"/>
    </location>
</feature>
<evidence type="ECO:0000256" key="3">
    <source>
        <dbReference type="ARBA" id="ARBA00022553"/>
    </source>
</evidence>
<evidence type="ECO:0000313" key="15">
    <source>
        <dbReference type="Proteomes" id="UP000751190"/>
    </source>
</evidence>
<dbReference type="Proteomes" id="UP000751190">
    <property type="component" value="Unassembled WGS sequence"/>
</dbReference>
<keyword evidence="3 9" id="KW-0597">Phosphoprotein</keyword>